<feature type="domain" description="Blue (type 1) copper" evidence="3">
    <location>
        <begin position="69"/>
        <end position="154"/>
    </location>
</feature>
<dbReference type="AlphaFoldDB" id="A0A1F6W3Q2"/>
<dbReference type="Pfam" id="PF00127">
    <property type="entry name" value="Copper-bind"/>
    <property type="match status" value="1"/>
</dbReference>
<dbReference type="EMBL" id="MFUG01000004">
    <property type="protein sequence ID" value="OGI76406.1"/>
    <property type="molecule type" value="Genomic_DNA"/>
</dbReference>
<dbReference type="InterPro" id="IPR000923">
    <property type="entry name" value="BlueCu_1"/>
</dbReference>
<name>A0A1F6W3Q2_9BACT</name>
<dbReference type="PROSITE" id="PS00079">
    <property type="entry name" value="MULTICOPPER_OXIDASE1"/>
    <property type="match status" value="1"/>
</dbReference>
<evidence type="ECO:0000256" key="1">
    <source>
        <dbReference type="ARBA" id="ARBA00022723"/>
    </source>
</evidence>
<dbReference type="SUPFAM" id="SSF49503">
    <property type="entry name" value="Cupredoxins"/>
    <property type="match status" value="1"/>
</dbReference>
<evidence type="ECO:0000313" key="4">
    <source>
        <dbReference type="EMBL" id="OGI76406.1"/>
    </source>
</evidence>
<dbReference type="GO" id="GO:0005507">
    <property type="term" value="F:copper ion binding"/>
    <property type="evidence" value="ECO:0007669"/>
    <property type="project" value="InterPro"/>
</dbReference>
<keyword evidence="1" id="KW-0479">Metal-binding</keyword>
<evidence type="ECO:0000259" key="3">
    <source>
        <dbReference type="Pfam" id="PF00127"/>
    </source>
</evidence>
<dbReference type="GO" id="GO:0009055">
    <property type="term" value="F:electron transfer activity"/>
    <property type="evidence" value="ECO:0007669"/>
    <property type="project" value="InterPro"/>
</dbReference>
<dbReference type="InterPro" id="IPR033138">
    <property type="entry name" value="Cu_oxidase_CS"/>
</dbReference>
<dbReference type="Gene3D" id="2.60.40.420">
    <property type="entry name" value="Cupredoxins - blue copper proteins"/>
    <property type="match status" value="1"/>
</dbReference>
<reference evidence="4 5" key="1">
    <citation type="journal article" date="2016" name="Nat. Commun.">
        <title>Thousands of microbial genomes shed light on interconnected biogeochemical processes in an aquifer system.</title>
        <authorList>
            <person name="Anantharaman K."/>
            <person name="Brown C.T."/>
            <person name="Hug L.A."/>
            <person name="Sharon I."/>
            <person name="Castelle C.J."/>
            <person name="Probst A.J."/>
            <person name="Thomas B.C."/>
            <person name="Singh A."/>
            <person name="Wilkins M.J."/>
            <person name="Karaoz U."/>
            <person name="Brodie E.L."/>
            <person name="Williams K.H."/>
            <person name="Hubbard S.S."/>
            <person name="Banfield J.F."/>
        </authorList>
    </citation>
    <scope>NUCLEOTIDE SEQUENCE [LARGE SCALE GENOMIC DNA]</scope>
</reference>
<accession>A0A1F6W3Q2</accession>
<evidence type="ECO:0000256" key="2">
    <source>
        <dbReference type="ARBA" id="ARBA00023008"/>
    </source>
</evidence>
<organism evidence="4 5">
    <name type="scientific">Candidatus Nomurabacteria bacterium RIFCSPHIGHO2_02_FULL_42_19</name>
    <dbReference type="NCBI Taxonomy" id="1801756"/>
    <lineage>
        <taxon>Bacteria</taxon>
        <taxon>Candidatus Nomuraibacteriota</taxon>
    </lineage>
</organism>
<gene>
    <name evidence="4" type="ORF">A3C67_00935</name>
</gene>
<dbReference type="STRING" id="1801756.A3C67_00935"/>
<protein>
    <recommendedName>
        <fullName evidence="3">Blue (type 1) copper domain-containing protein</fullName>
    </recommendedName>
</protein>
<comment type="caution">
    <text evidence="4">The sequence shown here is derived from an EMBL/GenBank/DDBJ whole genome shotgun (WGS) entry which is preliminary data.</text>
</comment>
<sequence length="154" mass="16633">MKNTFVVIIVLVLIVLGAVFFMGKGSPVEAPATDSVNNQETSPVSNMMPVLGTDPPVEEMIVFGVKEFTVSGQNFSFTPSLITVKKGDRVKITFNNTGGFHDFKIDEFGVAAKQAQSPTTEVLEFTADKVGSFEYYCSVGSHRAIGMKGTLKVE</sequence>
<dbReference type="Proteomes" id="UP000179275">
    <property type="component" value="Unassembled WGS sequence"/>
</dbReference>
<proteinExistence type="predicted"/>
<keyword evidence="2" id="KW-0186">Copper</keyword>
<evidence type="ECO:0000313" key="5">
    <source>
        <dbReference type="Proteomes" id="UP000179275"/>
    </source>
</evidence>
<dbReference type="InterPro" id="IPR008972">
    <property type="entry name" value="Cupredoxin"/>
</dbReference>